<dbReference type="InterPro" id="IPR051876">
    <property type="entry name" value="ODA-DC/CCD"/>
</dbReference>
<feature type="compositionally biased region" description="Low complexity" evidence="2">
    <location>
        <begin position="118"/>
        <end position="129"/>
    </location>
</feature>
<evidence type="ECO:0000256" key="1">
    <source>
        <dbReference type="SAM" id="Coils"/>
    </source>
</evidence>
<evidence type="ECO:0000313" key="4">
    <source>
        <dbReference type="Proteomes" id="UP001209570"/>
    </source>
</evidence>
<organism evidence="3 4">
    <name type="scientific">Pythium insidiosum</name>
    <name type="common">Pythiosis disease agent</name>
    <dbReference type="NCBI Taxonomy" id="114742"/>
    <lineage>
        <taxon>Eukaryota</taxon>
        <taxon>Sar</taxon>
        <taxon>Stramenopiles</taxon>
        <taxon>Oomycota</taxon>
        <taxon>Peronosporomycetes</taxon>
        <taxon>Pythiales</taxon>
        <taxon>Pythiaceae</taxon>
        <taxon>Pythium</taxon>
    </lineage>
</organism>
<sequence length="867" mass="93543">MSASPSRAAFTTRFLPSDGIPAYNALLDSHLGKRREFLLGNRQSLRLLQQTGAIARVEAAAENPNKYVVHMRSDDRPRRSVGDAALRRAQSLAAVKTRRATEPTGDRSERDEARHESAAQQSEQQQSRQEGGGVRAVAATWSFGRSQSTTALFGKTFCLAQQGSAASGAEEAPAADGSTSAVIDRLRRRRRRRASLDESAPSLPLVVSTSASSSRHGVGERHTPSQSLVRRPAPSTLPTGPSAPAKRESGSVVERLLENDAAFQLQIQLLRDEMRALESEKALLDAQIATARKRLRGVNAVHENDVAVAHCCAIMQQRLAKAEEEYMKSVTAQQQVKTDIDTLRRELLAMRKVTRKLEDDIAGVATANAAIEDKIRAAKATRNQLSAALVELERQAEIAAVEQRLKLPPAEDVVVDPEALMNAVQRRDIVARSPTRRRLSVATAGPSSDTTRVPRLPSERRVLLPDAERKPLLPFRSAFRVLQQTLRRTGDGDGDDDHEEDDREDEDVDAWVQRFAESEDQLLSQHNANVQLQDEVAQLEREVATLAGEAEARRATIRSAHQAALTQQHELQTRVEVALTRIESFNSLRELRNQEQARLRGIMQRCLEIMHAEKLVSHQDSLGGPLLLSELSSPAMLEALQKKMTEVAIMLKLTRHSAKSESESGADAAASEAASAWQTTGKNMRRSNLFAKREAASKIVLGPKEPSGTAHTAIVLTAQPPTVEGAQALAETYAAAMHQLHPSVIPHAGDAPPAPAAAAAAAGGGRGSSSRPTRLTMARAASIRAGKRTSAAVAFGATGGDSRRSADASRRVSAPLAAISAGPALRPPSRARTAMALSRVSGGSCDSMITAEDAMAQVIEHTDELDA</sequence>
<name>A0AAD5M6E0_PYTIN</name>
<feature type="region of interest" description="Disordered" evidence="2">
    <location>
        <begin position="91"/>
        <end position="134"/>
    </location>
</feature>
<protein>
    <submittedName>
        <fullName evidence="3">Uncharacterized protein</fullName>
    </submittedName>
</protein>
<feature type="compositionally biased region" description="Acidic residues" evidence="2">
    <location>
        <begin position="492"/>
        <end position="506"/>
    </location>
</feature>
<keyword evidence="1" id="KW-0175">Coiled coil</keyword>
<evidence type="ECO:0000313" key="3">
    <source>
        <dbReference type="EMBL" id="KAJ0396246.1"/>
    </source>
</evidence>
<keyword evidence="4" id="KW-1185">Reference proteome</keyword>
<feature type="coiled-coil region" evidence="1">
    <location>
        <begin position="522"/>
        <end position="549"/>
    </location>
</feature>
<feature type="compositionally biased region" description="Low complexity" evidence="2">
    <location>
        <begin position="746"/>
        <end position="761"/>
    </location>
</feature>
<feature type="region of interest" description="Disordered" evidence="2">
    <location>
        <begin position="435"/>
        <end position="460"/>
    </location>
</feature>
<feature type="region of interest" description="Disordered" evidence="2">
    <location>
        <begin position="744"/>
        <end position="774"/>
    </location>
</feature>
<dbReference type="AlphaFoldDB" id="A0AAD5M6E0"/>
<feature type="compositionally biased region" description="Basic and acidic residues" evidence="2">
    <location>
        <begin position="99"/>
        <end position="117"/>
    </location>
</feature>
<reference evidence="3" key="1">
    <citation type="submission" date="2021-12" db="EMBL/GenBank/DDBJ databases">
        <title>Prjna785345.</title>
        <authorList>
            <person name="Rujirawat T."/>
            <person name="Krajaejun T."/>
        </authorList>
    </citation>
    <scope>NUCLEOTIDE SEQUENCE</scope>
    <source>
        <strain evidence="3">Pi057C3</strain>
    </source>
</reference>
<feature type="coiled-coil region" evidence="1">
    <location>
        <begin position="260"/>
        <end position="294"/>
    </location>
</feature>
<dbReference type="PANTHER" id="PTHR21694">
    <property type="entry name" value="COILED-COIL DOMAIN-CONTAINING PROTEIN 63"/>
    <property type="match status" value="1"/>
</dbReference>
<feature type="region of interest" description="Disordered" evidence="2">
    <location>
        <begin position="193"/>
        <end position="251"/>
    </location>
</feature>
<comment type="caution">
    <text evidence="3">The sequence shown here is derived from an EMBL/GenBank/DDBJ whole genome shotgun (WGS) entry which is preliminary data.</text>
</comment>
<evidence type="ECO:0000256" key="2">
    <source>
        <dbReference type="SAM" id="MobiDB-lite"/>
    </source>
</evidence>
<dbReference type="Proteomes" id="UP001209570">
    <property type="component" value="Unassembled WGS sequence"/>
</dbReference>
<feature type="region of interest" description="Disordered" evidence="2">
    <location>
        <begin position="486"/>
        <end position="506"/>
    </location>
</feature>
<proteinExistence type="predicted"/>
<dbReference type="EMBL" id="JAKCXM010000304">
    <property type="protein sequence ID" value="KAJ0396246.1"/>
    <property type="molecule type" value="Genomic_DNA"/>
</dbReference>
<gene>
    <name evidence="3" type="ORF">P43SY_003269</name>
</gene>
<dbReference type="PANTHER" id="PTHR21694:SF18">
    <property type="entry name" value="COILED-COIL DOMAIN-CONTAINING PROTEIN 63"/>
    <property type="match status" value="1"/>
</dbReference>
<accession>A0AAD5M6E0</accession>
<feature type="coiled-coil region" evidence="1">
    <location>
        <begin position="340"/>
        <end position="402"/>
    </location>
</feature>